<dbReference type="EMBL" id="CADILN010000001">
    <property type="protein sequence ID" value="CAB4047346.1"/>
    <property type="molecule type" value="Genomic_DNA"/>
</dbReference>
<dbReference type="GO" id="GO:0016020">
    <property type="term" value="C:membrane"/>
    <property type="evidence" value="ECO:0007669"/>
    <property type="project" value="InterPro"/>
</dbReference>
<protein>
    <submittedName>
        <fullName evidence="3">Uncharacterized protein</fullName>
    </submittedName>
</protein>
<dbReference type="GO" id="GO:0015288">
    <property type="term" value="F:porin activity"/>
    <property type="evidence" value="ECO:0007669"/>
    <property type="project" value="InterPro"/>
</dbReference>
<dbReference type="PANTHER" id="PTHR37944">
    <property type="entry name" value="PORIN B"/>
    <property type="match status" value="1"/>
</dbReference>
<reference evidence="3 4" key="1">
    <citation type="submission" date="2020-04" db="EMBL/GenBank/DDBJ databases">
        <authorList>
            <person name="De Canck E."/>
        </authorList>
    </citation>
    <scope>NUCLEOTIDE SEQUENCE [LARGE SCALE GENOMIC DNA]</scope>
    <source>
        <strain evidence="3 4">LMG 9964</strain>
    </source>
</reference>
<keyword evidence="2" id="KW-0732">Signal</keyword>
<evidence type="ECO:0000256" key="2">
    <source>
        <dbReference type="RuleBase" id="RU363072"/>
    </source>
</evidence>
<feature type="signal peptide" evidence="2">
    <location>
        <begin position="1"/>
        <end position="27"/>
    </location>
</feature>
<sequence length="517" mass="54777">MQQFTGFVHAGKVLIIALALWPIAAMAAGTELEPRILSADTGKSPKDGGTAVSVDSTTVAAIGTSVSDNPSLQASTETGQNPPGVLSVSVQPPTGEPLGHRQGPMSKIGDALEARGITVGLLLTNAYFANPTTGISAGNSVDYFALFMSADVDLSKLIGLPNTHFHITEAWEPPSHNTYAYAFQAGSAFTPFPVQTTSTDLVKFTLSHDLFEKRLHIEYGRMNLTDDFMVSSMCTGCLASTPAITLNVPGFAKSVWGARIAYQLSRHTRLGLGVIEDNTALFTSSAGWDWRTRTRTGVIGVANMLYTTDFSDTPYPLNAEAGLYHSTSPYTDDLHNADGSSQALNPQGTALTHGSGTWGFYGQARQVVWTATGSEGPVRPNIALYGGAFITPGAGQSYPVEAFGGAEYGGFLRDNPAALIGSTIRYIRLSRGRALYEQQLSTINGWGSSSVPQNTFAFDVHAQYGLAPGILINGFAQYFLHPNRTHTLAASGPSRSGLMVGVNVVIDLGRVSGLTKP</sequence>
<accession>A0A6J5K0I3</accession>
<dbReference type="InterPro" id="IPR007049">
    <property type="entry name" value="Carb-sel_porin_OprB"/>
</dbReference>
<comment type="similarity">
    <text evidence="1 2">Belongs to the OprB family.</text>
</comment>
<gene>
    <name evidence="3" type="ORF">LMG9964_00978</name>
</gene>
<evidence type="ECO:0000313" key="4">
    <source>
        <dbReference type="Proteomes" id="UP000494102"/>
    </source>
</evidence>
<dbReference type="Pfam" id="PF04966">
    <property type="entry name" value="OprB"/>
    <property type="match status" value="1"/>
</dbReference>
<dbReference type="PANTHER" id="PTHR37944:SF1">
    <property type="entry name" value="PORIN B"/>
    <property type="match status" value="1"/>
</dbReference>
<feature type="chain" id="PRO_5027165606" evidence="2">
    <location>
        <begin position="28"/>
        <end position="517"/>
    </location>
</feature>
<evidence type="ECO:0000313" key="3">
    <source>
        <dbReference type="EMBL" id="CAB4047346.1"/>
    </source>
</evidence>
<name>A0A6J5K0I3_9BURK</name>
<organism evidence="3 4">
    <name type="scientific">Paraburkholderia phenoliruptrix</name>
    <dbReference type="NCBI Taxonomy" id="252970"/>
    <lineage>
        <taxon>Bacteria</taxon>
        <taxon>Pseudomonadati</taxon>
        <taxon>Pseudomonadota</taxon>
        <taxon>Betaproteobacteria</taxon>
        <taxon>Burkholderiales</taxon>
        <taxon>Burkholderiaceae</taxon>
        <taxon>Paraburkholderia</taxon>
    </lineage>
</organism>
<dbReference type="Gene3D" id="2.40.160.180">
    <property type="entry name" value="Carbohydrate-selective porin OprB"/>
    <property type="match status" value="1"/>
</dbReference>
<dbReference type="GO" id="GO:0008643">
    <property type="term" value="P:carbohydrate transport"/>
    <property type="evidence" value="ECO:0007669"/>
    <property type="project" value="InterPro"/>
</dbReference>
<dbReference type="InterPro" id="IPR052932">
    <property type="entry name" value="OprB_Porin"/>
</dbReference>
<evidence type="ECO:0000256" key="1">
    <source>
        <dbReference type="ARBA" id="ARBA00008769"/>
    </source>
</evidence>
<proteinExistence type="inferred from homology"/>
<dbReference type="RefSeq" id="WP_014972352.1">
    <property type="nucleotide sequence ID" value="NZ_CADILN010000001.1"/>
</dbReference>
<dbReference type="InterPro" id="IPR038673">
    <property type="entry name" value="OprB_sf"/>
</dbReference>
<dbReference type="AlphaFoldDB" id="A0A6J5K0I3"/>
<dbReference type="Proteomes" id="UP000494102">
    <property type="component" value="Unassembled WGS sequence"/>
</dbReference>
<dbReference type="GeneID" id="27799695"/>